<keyword evidence="2 8" id="KW-0813">Transport</keyword>
<reference evidence="15 16" key="2">
    <citation type="submission" date="2019-06" db="EMBL/GenBank/DDBJ databases">
        <title>Co-occurence of chitin degradation, pigmentation and bioactivity in marine Pseudoalteromonas.</title>
        <authorList>
            <person name="Sonnenschein E.C."/>
            <person name="Bech P.K."/>
        </authorList>
    </citation>
    <scope>NUCLEOTIDE SEQUENCE [LARGE SCALE GENOMIC DNA]</scope>
    <source>
        <strain evidence="16">S3790</strain>
        <strain evidence="14 15">S3895</strain>
    </source>
</reference>
<evidence type="ECO:0000259" key="11">
    <source>
        <dbReference type="Pfam" id="PF00593"/>
    </source>
</evidence>
<accession>A0A5S3VAM4</accession>
<dbReference type="InterPro" id="IPR039426">
    <property type="entry name" value="TonB-dep_rcpt-like"/>
</dbReference>
<organism evidence="13 16">
    <name type="scientific">Pseudoalteromonas aurantia</name>
    <dbReference type="NCBI Taxonomy" id="43654"/>
    <lineage>
        <taxon>Bacteria</taxon>
        <taxon>Pseudomonadati</taxon>
        <taxon>Pseudomonadota</taxon>
        <taxon>Gammaproteobacteria</taxon>
        <taxon>Alteromonadales</taxon>
        <taxon>Pseudoalteromonadaceae</taxon>
        <taxon>Pseudoalteromonas</taxon>
    </lineage>
</organism>
<dbReference type="Pfam" id="PF00593">
    <property type="entry name" value="TonB_dep_Rec_b-barrel"/>
    <property type="match status" value="1"/>
</dbReference>
<dbReference type="EMBL" id="PNBX01000027">
    <property type="protein sequence ID" value="TMO68977.1"/>
    <property type="molecule type" value="Genomic_DNA"/>
</dbReference>
<dbReference type="Proteomes" id="UP000307217">
    <property type="component" value="Unassembled WGS sequence"/>
</dbReference>
<dbReference type="RefSeq" id="WP_138591240.1">
    <property type="nucleotide sequence ID" value="NZ_PNBW01000094.1"/>
</dbReference>
<evidence type="ECO:0000256" key="3">
    <source>
        <dbReference type="ARBA" id="ARBA00022452"/>
    </source>
</evidence>
<dbReference type="InterPro" id="IPR037066">
    <property type="entry name" value="Plug_dom_sf"/>
</dbReference>
<evidence type="ECO:0000256" key="4">
    <source>
        <dbReference type="ARBA" id="ARBA00022692"/>
    </source>
</evidence>
<dbReference type="InterPro" id="IPR036942">
    <property type="entry name" value="Beta-barrel_TonB_sf"/>
</dbReference>
<dbReference type="AlphaFoldDB" id="A0A5S3VAM4"/>
<dbReference type="SUPFAM" id="SSF56935">
    <property type="entry name" value="Porins"/>
    <property type="match status" value="1"/>
</dbReference>
<protein>
    <submittedName>
        <fullName evidence="13">TonB-dependent receptor</fullName>
    </submittedName>
</protein>
<keyword evidence="15" id="KW-1185">Reference proteome</keyword>
<feature type="chain" id="PRO_5024458136" evidence="10">
    <location>
        <begin position="31"/>
        <end position="920"/>
    </location>
</feature>
<dbReference type="PANTHER" id="PTHR47234:SF2">
    <property type="entry name" value="TONB-DEPENDENT RECEPTOR"/>
    <property type="match status" value="1"/>
</dbReference>
<dbReference type="Pfam" id="PF07715">
    <property type="entry name" value="Plug"/>
    <property type="match status" value="1"/>
</dbReference>
<keyword evidence="13" id="KW-0675">Receptor</keyword>
<reference evidence="15 16" key="1">
    <citation type="submission" date="2018-01" db="EMBL/GenBank/DDBJ databases">
        <authorList>
            <person name="Paulsen S."/>
            <person name="Gram L.K."/>
        </authorList>
    </citation>
    <scope>NUCLEOTIDE SEQUENCE [LARGE SCALE GENOMIC DNA]</scope>
    <source>
        <strain evidence="13 16">S3790</strain>
        <strain evidence="14 15">S3895</strain>
    </source>
</reference>
<evidence type="ECO:0000256" key="1">
    <source>
        <dbReference type="ARBA" id="ARBA00004571"/>
    </source>
</evidence>
<evidence type="ECO:0000256" key="9">
    <source>
        <dbReference type="RuleBase" id="RU003357"/>
    </source>
</evidence>
<evidence type="ECO:0000256" key="5">
    <source>
        <dbReference type="ARBA" id="ARBA00023077"/>
    </source>
</evidence>
<feature type="domain" description="TonB-dependent receptor plug" evidence="12">
    <location>
        <begin position="54"/>
        <end position="157"/>
    </location>
</feature>
<name>A0A5S3VAM4_9GAMM</name>
<feature type="signal peptide" evidence="10">
    <location>
        <begin position="1"/>
        <end position="30"/>
    </location>
</feature>
<dbReference type="PANTHER" id="PTHR47234">
    <property type="match status" value="1"/>
</dbReference>
<evidence type="ECO:0000313" key="16">
    <source>
        <dbReference type="Proteomes" id="UP000307217"/>
    </source>
</evidence>
<evidence type="ECO:0000313" key="13">
    <source>
        <dbReference type="EMBL" id="TMO68977.1"/>
    </source>
</evidence>
<comment type="similarity">
    <text evidence="8 9">Belongs to the TonB-dependent receptor family.</text>
</comment>
<keyword evidence="4 8" id="KW-0812">Transmembrane</keyword>
<dbReference type="Gene3D" id="2.40.170.20">
    <property type="entry name" value="TonB-dependent receptor, beta-barrel domain"/>
    <property type="match status" value="1"/>
</dbReference>
<evidence type="ECO:0000256" key="10">
    <source>
        <dbReference type="SAM" id="SignalP"/>
    </source>
</evidence>
<keyword evidence="5 9" id="KW-0798">TonB box</keyword>
<dbReference type="Proteomes" id="UP000307164">
    <property type="component" value="Unassembled WGS sequence"/>
</dbReference>
<dbReference type="InterPro" id="IPR000531">
    <property type="entry name" value="Beta-barrel_TonB"/>
</dbReference>
<comment type="subcellular location">
    <subcellularLocation>
        <location evidence="1 8">Cell outer membrane</location>
        <topology evidence="1 8">Multi-pass membrane protein</topology>
    </subcellularLocation>
</comment>
<keyword evidence="6 8" id="KW-0472">Membrane</keyword>
<evidence type="ECO:0000256" key="2">
    <source>
        <dbReference type="ARBA" id="ARBA00022448"/>
    </source>
</evidence>
<keyword evidence="10" id="KW-0732">Signal</keyword>
<evidence type="ECO:0000256" key="8">
    <source>
        <dbReference type="PROSITE-ProRule" id="PRU01360"/>
    </source>
</evidence>
<dbReference type="OrthoDB" id="176248at2"/>
<dbReference type="PROSITE" id="PS52016">
    <property type="entry name" value="TONB_DEPENDENT_REC_3"/>
    <property type="match status" value="1"/>
</dbReference>
<evidence type="ECO:0000313" key="14">
    <source>
        <dbReference type="EMBL" id="TMO71832.1"/>
    </source>
</evidence>
<dbReference type="InterPro" id="IPR012910">
    <property type="entry name" value="Plug_dom"/>
</dbReference>
<feature type="domain" description="TonB-dependent receptor-like beta-barrel" evidence="11">
    <location>
        <begin position="355"/>
        <end position="885"/>
    </location>
</feature>
<keyword evidence="3 8" id="KW-1134">Transmembrane beta strand</keyword>
<gene>
    <name evidence="13" type="ORF">CWC19_07205</name>
    <name evidence="14" type="ORF">CWC20_16685</name>
</gene>
<dbReference type="GO" id="GO:0009279">
    <property type="term" value="C:cell outer membrane"/>
    <property type="evidence" value="ECO:0007669"/>
    <property type="project" value="UniProtKB-SubCell"/>
</dbReference>
<sequence>MLNHKVSKAVRLAIAFGAASSAAFTSTAFAAEDGAKKVERIEVTGSRIKRTDMEGAMPVSSFSLEDIKATGVPTLEQFVEQLPIISGGSYGSSTNNGGTGFVSMNLRGLGDDRTLVLLNGRRFSGDISVIPMAAIARVDVLRDGASTIYGSDAIAGVVNFITTKDYSGTEIEFRYQETSEGDGETDSISFVTGVEGDKGNLILSVGYDKREAIYGSQRDFSSCPYFERDTNDDGVNDETFCAGSSRTTPSSFSLSDGTRGTFMKADDGSARPLTAEDRYNYASSSILYQPRESYNIFAAGRYELLDSDFTTVEFFSENMFTHRTSEQQMAPTATFWGMTVPESHPDNTMGQDVSATRRLTETGGRNWQRDVYEYLITSGFQGELDNGWFWDVSYGVNHRRQNIEEDGRVHQERITNLVNKETCAADELCSAAVAGTPNGVWNPFEKDTLTKAMQDYVIVPLTNTTISEDTQLQFNLTGDSGDFELPAGAVAWAVGYEHLSTSYRNIKDGAAGLGQIYGVAAGGAEGKYNTEAAYVEVNIPLLADLPFAERLDLTVATRRTDVSTIEDAETTSKVALEWRPNSELLVRANYSEGFRTPGIVDMFRPRTQSANTYSDPCVDFATSESATLRANCLADGLPLDWEQTNRQSGSWIGGSPDLGPEKSESVSLGVVWSPEFIEGFSMTLDYYDIAIEEVIGELGIGTIAAECYNSENFSSPMCAQIKGPQAYGASGNGPRRDSTDSLSGVDLATQNLGFFDSEGVDFDFEYKLAALSGDIRFKLSGTYLLDHTHLEAEGLTASDLLGKYGNDVANGGRGAFNKVRANFRTSYSQDDWGLSHTIQYQSAVDDFAPADSNLSNSVDAMMYHDVSGYYHAHDNLSLSFGITNLLDQDPEYVTNGDNRMLIRVHRLTGRQYFAKATFKF</sequence>
<evidence type="ECO:0000259" key="12">
    <source>
        <dbReference type="Pfam" id="PF07715"/>
    </source>
</evidence>
<proteinExistence type="inferred from homology"/>
<keyword evidence="7 8" id="KW-0998">Cell outer membrane</keyword>
<evidence type="ECO:0000256" key="7">
    <source>
        <dbReference type="ARBA" id="ARBA00023237"/>
    </source>
</evidence>
<dbReference type="EMBL" id="PNBW01000094">
    <property type="protein sequence ID" value="TMO71832.1"/>
    <property type="molecule type" value="Genomic_DNA"/>
</dbReference>
<reference evidence="13" key="3">
    <citation type="submission" date="2019-09" db="EMBL/GenBank/DDBJ databases">
        <title>Co-occurence of chitin degradation, pigmentation and bioactivity in marine Pseudoalteromonas.</title>
        <authorList>
            <person name="Sonnenschein E.C."/>
            <person name="Bech P.K."/>
        </authorList>
    </citation>
    <scope>NUCLEOTIDE SEQUENCE</scope>
    <source>
        <strain evidence="13">S3790</strain>
    </source>
</reference>
<comment type="caution">
    <text evidence="13">The sequence shown here is derived from an EMBL/GenBank/DDBJ whole genome shotgun (WGS) entry which is preliminary data.</text>
</comment>
<evidence type="ECO:0000256" key="6">
    <source>
        <dbReference type="ARBA" id="ARBA00023136"/>
    </source>
</evidence>
<evidence type="ECO:0000313" key="15">
    <source>
        <dbReference type="Proteomes" id="UP000307164"/>
    </source>
</evidence>
<dbReference type="Gene3D" id="2.170.130.10">
    <property type="entry name" value="TonB-dependent receptor, plug domain"/>
    <property type="match status" value="1"/>
</dbReference>